<organism evidence="2 3">
    <name type="scientific">Heyndrickxia vini</name>
    <dbReference type="NCBI Taxonomy" id="1476025"/>
    <lineage>
        <taxon>Bacteria</taxon>
        <taxon>Bacillati</taxon>
        <taxon>Bacillota</taxon>
        <taxon>Bacilli</taxon>
        <taxon>Bacillales</taxon>
        <taxon>Bacillaceae</taxon>
        <taxon>Heyndrickxia</taxon>
    </lineage>
</organism>
<sequence>MNYIREMNAFYDWVRSNPLTSAANTLWHALMHINNRTGWRNTFAAARSEIQAFSGLGRTAYYSARELLLEKGLITYKERGTQATMFTIIPFCCSEYGIREDTKVGNNKSSSKNLKKFVVGHVTLKPGIGSDSISNSSHNRSSQMKPSSSLNKPSLSQNKPSDKHDLSQNTSKLAENTAQNVTIPKHIKTKQIVYQIYVNVITYYEAHFDWLQPNRMEELMKWVDALGERFVLDAMEQAVSQQQPWSYAERLLVEFHNRDSALPQKELIVNG</sequence>
<protein>
    <submittedName>
        <fullName evidence="2">Uncharacterized protein</fullName>
    </submittedName>
</protein>
<dbReference type="Gene3D" id="1.10.10.630">
    <property type="entry name" value="DnaD domain-like"/>
    <property type="match status" value="1"/>
</dbReference>
<evidence type="ECO:0000256" key="1">
    <source>
        <dbReference type="SAM" id="MobiDB-lite"/>
    </source>
</evidence>
<evidence type="ECO:0000313" key="3">
    <source>
        <dbReference type="Proteomes" id="UP000595691"/>
    </source>
</evidence>
<dbReference type="InterPro" id="IPR034829">
    <property type="entry name" value="DnaD-like_sf"/>
</dbReference>
<dbReference type="RefSeq" id="WP_202778987.1">
    <property type="nucleotide sequence ID" value="NZ_CP065425.1"/>
</dbReference>
<keyword evidence="3" id="KW-1185">Reference proteome</keyword>
<dbReference type="EMBL" id="CP065425">
    <property type="protein sequence ID" value="QQZ10039.1"/>
    <property type="molecule type" value="Genomic_DNA"/>
</dbReference>
<gene>
    <name evidence="2" type="ORF">I5776_03470</name>
</gene>
<dbReference type="Proteomes" id="UP000595691">
    <property type="component" value="Chromosome"/>
</dbReference>
<reference evidence="2 3" key="1">
    <citation type="submission" date="2020-11" db="EMBL/GenBank/DDBJ databases">
        <title>Taxonomic evaluation of the Bacillus sporothermodurans group of bacteria based on whole genome sequences.</title>
        <authorList>
            <person name="Fiedler G."/>
            <person name="Herbstmann A.-D."/>
            <person name="Doll E."/>
            <person name="Wenning M."/>
            <person name="Brinks E."/>
            <person name="Kabisch J."/>
            <person name="Breitenwieser F."/>
            <person name="Lappann M."/>
            <person name="Boehnlein C."/>
            <person name="Franz C."/>
        </authorList>
    </citation>
    <scope>NUCLEOTIDE SEQUENCE [LARGE SCALE GENOMIC DNA]</scope>
    <source>
        <strain evidence="2 3">JCM 19841</strain>
    </source>
</reference>
<proteinExistence type="predicted"/>
<accession>A0ABX7E431</accession>
<dbReference type="SUPFAM" id="SSF158499">
    <property type="entry name" value="DnaD domain-like"/>
    <property type="match status" value="1"/>
</dbReference>
<evidence type="ECO:0000313" key="2">
    <source>
        <dbReference type="EMBL" id="QQZ10039.1"/>
    </source>
</evidence>
<feature type="compositionally biased region" description="Low complexity" evidence="1">
    <location>
        <begin position="129"/>
        <end position="158"/>
    </location>
</feature>
<name>A0ABX7E431_9BACI</name>
<feature type="region of interest" description="Disordered" evidence="1">
    <location>
        <begin position="129"/>
        <end position="168"/>
    </location>
</feature>